<comment type="caution">
    <text evidence="1">The sequence shown here is derived from an EMBL/GenBank/DDBJ whole genome shotgun (WGS) entry which is preliminary data.</text>
</comment>
<dbReference type="Pfam" id="PF11836">
    <property type="entry name" value="Phage_TAC_11"/>
    <property type="match status" value="1"/>
</dbReference>
<dbReference type="EMBL" id="BAAFZP010000001">
    <property type="protein sequence ID" value="GAB1581740.1"/>
    <property type="molecule type" value="Genomic_DNA"/>
</dbReference>
<evidence type="ECO:0000313" key="1">
    <source>
        <dbReference type="EMBL" id="GAB1581740.1"/>
    </source>
</evidence>
<dbReference type="InterPro" id="IPR021791">
    <property type="entry name" value="Phage_TAC_11"/>
</dbReference>
<keyword evidence="2" id="KW-1185">Reference proteome</keyword>
<proteinExistence type="predicted"/>
<dbReference type="Proteomes" id="UP001628091">
    <property type="component" value="Unassembled WGS sequence"/>
</dbReference>
<dbReference type="RefSeq" id="WP_407864524.1">
    <property type="nucleotide sequence ID" value="NZ_BAAFZP010000001.1"/>
</dbReference>
<protein>
    <submittedName>
        <fullName evidence="1">Gene transfer agent family protein</fullName>
    </submittedName>
</protein>
<gene>
    <name evidence="1" type="ORF">PPNSA23_16830</name>
</gene>
<reference evidence="1 2" key="1">
    <citation type="submission" date="2024-10" db="EMBL/GenBank/DDBJ databases">
        <title>Isolation, draft genome sequencing and identification of Phyllobacterium sp. NSA23, isolated from leaf soil.</title>
        <authorList>
            <person name="Akita H."/>
        </authorList>
    </citation>
    <scope>NUCLEOTIDE SEQUENCE [LARGE SCALE GENOMIC DNA]</scope>
    <source>
        <strain evidence="1 2">NSA23</strain>
    </source>
</reference>
<name>A0ABQ0GYJ9_9HYPH</name>
<accession>A0ABQ0GYJ9</accession>
<sequence>MNEPLTFRKFFGDAERDFHLTPELIFELERITGTGIGGLSRRVFTGDFRHAELLHVIRLGLIGGGETPEEANSLIEAYGKPRPIAELVPIALGILETVMFGKAKTDGE</sequence>
<organism evidence="1 2">
    <name type="scientific">Phyllobacterium phragmitis</name>
    <dbReference type="NCBI Taxonomy" id="2670329"/>
    <lineage>
        <taxon>Bacteria</taxon>
        <taxon>Pseudomonadati</taxon>
        <taxon>Pseudomonadota</taxon>
        <taxon>Alphaproteobacteria</taxon>
        <taxon>Hyphomicrobiales</taxon>
        <taxon>Phyllobacteriaceae</taxon>
        <taxon>Phyllobacterium</taxon>
    </lineage>
</organism>
<evidence type="ECO:0000313" key="2">
    <source>
        <dbReference type="Proteomes" id="UP001628091"/>
    </source>
</evidence>